<dbReference type="Proteomes" id="UP000009168">
    <property type="component" value="Unassembled WGS sequence"/>
</dbReference>
<accession>Q22P64</accession>
<dbReference type="InParanoid" id="Q22P64"/>
<keyword evidence="1 2" id="KW-0812">Transmembrane</keyword>
<dbReference type="EMBL" id="GG662856">
    <property type="protein sequence ID" value="EAR86947.2"/>
    <property type="molecule type" value="Genomic_DNA"/>
</dbReference>
<keyword evidence="3" id="KW-1185">Reference proteome</keyword>
<proteinExistence type="predicted"/>
<evidence type="ECO:0000313" key="3">
    <source>
        <dbReference type="Proteomes" id="UP000009168"/>
    </source>
</evidence>
<protein>
    <submittedName>
        <fullName evidence="2">Transmembrane protein, putative</fullName>
    </submittedName>
</protein>
<dbReference type="KEGG" id="tet:TTHERM_00414220"/>
<sequence length="224" mass="26826">MNNQFQYFYKYQKKYLQIIFDYLFIKTIRIFTQLLNLFFEFIQTYKLAYFKIYSQLKMMSQSIQSLMKCMKMYKPHLMLKQIQNFSALNEKEFQTIYKQESNDVRSYSLIGASFLSTLLTDQFVVPMALSGIGFTTLLTSSFFVNEIQFNQQDQQMILKQNRRMLVFRPNKQTIKLNQLNVMYLGSSFAIININNDDAMKTYLLPLSKEDNKYLIQLLQQRKNL</sequence>
<evidence type="ECO:0000256" key="1">
    <source>
        <dbReference type="SAM" id="Phobius"/>
    </source>
</evidence>
<gene>
    <name evidence="2" type="ORF">TTHERM_00414220</name>
</gene>
<reference evidence="3" key="1">
    <citation type="journal article" date="2006" name="PLoS Biol.">
        <title>Macronuclear genome sequence of the ciliate Tetrahymena thermophila, a model eukaryote.</title>
        <authorList>
            <person name="Eisen J.A."/>
            <person name="Coyne R.S."/>
            <person name="Wu M."/>
            <person name="Wu D."/>
            <person name="Thiagarajan M."/>
            <person name="Wortman J.R."/>
            <person name="Badger J.H."/>
            <person name="Ren Q."/>
            <person name="Amedeo P."/>
            <person name="Jones K.M."/>
            <person name="Tallon L.J."/>
            <person name="Delcher A.L."/>
            <person name="Salzberg S.L."/>
            <person name="Silva J.C."/>
            <person name="Haas B.J."/>
            <person name="Majoros W.H."/>
            <person name="Farzad M."/>
            <person name="Carlton J.M."/>
            <person name="Smith R.K. Jr."/>
            <person name="Garg J."/>
            <person name="Pearlman R.E."/>
            <person name="Karrer K.M."/>
            <person name="Sun L."/>
            <person name="Manning G."/>
            <person name="Elde N.C."/>
            <person name="Turkewitz A.P."/>
            <person name="Asai D.J."/>
            <person name="Wilkes D.E."/>
            <person name="Wang Y."/>
            <person name="Cai H."/>
            <person name="Collins K."/>
            <person name="Stewart B.A."/>
            <person name="Lee S.R."/>
            <person name="Wilamowska K."/>
            <person name="Weinberg Z."/>
            <person name="Ruzzo W.L."/>
            <person name="Wloga D."/>
            <person name="Gaertig J."/>
            <person name="Frankel J."/>
            <person name="Tsao C.-C."/>
            <person name="Gorovsky M.A."/>
            <person name="Keeling P.J."/>
            <person name="Waller R.F."/>
            <person name="Patron N.J."/>
            <person name="Cherry J.M."/>
            <person name="Stover N.A."/>
            <person name="Krieger C.J."/>
            <person name="del Toro C."/>
            <person name="Ryder H.F."/>
            <person name="Williamson S.C."/>
            <person name="Barbeau R.A."/>
            <person name="Hamilton E.P."/>
            <person name="Orias E."/>
        </authorList>
    </citation>
    <scope>NUCLEOTIDE SEQUENCE [LARGE SCALE GENOMIC DNA]</scope>
    <source>
        <strain evidence="3">SB210</strain>
    </source>
</reference>
<feature type="transmembrane region" description="Helical" evidence="1">
    <location>
        <begin position="123"/>
        <end position="144"/>
    </location>
</feature>
<feature type="transmembrane region" description="Helical" evidence="1">
    <location>
        <begin position="20"/>
        <end position="39"/>
    </location>
</feature>
<evidence type="ECO:0000313" key="2">
    <source>
        <dbReference type="EMBL" id="EAR86947.2"/>
    </source>
</evidence>
<organism evidence="2 3">
    <name type="scientific">Tetrahymena thermophila (strain SB210)</name>
    <dbReference type="NCBI Taxonomy" id="312017"/>
    <lineage>
        <taxon>Eukaryota</taxon>
        <taxon>Sar</taxon>
        <taxon>Alveolata</taxon>
        <taxon>Ciliophora</taxon>
        <taxon>Intramacronucleata</taxon>
        <taxon>Oligohymenophorea</taxon>
        <taxon>Hymenostomatida</taxon>
        <taxon>Tetrahymenina</taxon>
        <taxon>Tetrahymenidae</taxon>
        <taxon>Tetrahymena</taxon>
    </lineage>
</organism>
<name>Q22P64_TETTS</name>
<dbReference type="RefSeq" id="XP_001007192.2">
    <property type="nucleotide sequence ID" value="XM_001007192.2"/>
</dbReference>
<keyword evidence="1" id="KW-0472">Membrane</keyword>
<dbReference type="GeneID" id="7835006"/>
<dbReference type="HOGENOM" id="CLU_1716926_0_0_1"/>
<dbReference type="AlphaFoldDB" id="Q22P64"/>
<keyword evidence="1" id="KW-1133">Transmembrane helix</keyword>